<feature type="modified residue" description="4-aspartylphosphate" evidence="4">
    <location>
        <position position="248"/>
    </location>
</feature>
<dbReference type="InterPro" id="IPR016032">
    <property type="entry name" value="Sig_transdc_resp-reg_C-effctor"/>
</dbReference>
<gene>
    <name evidence="8" type="ordered locus">MEALZ_3777</name>
</gene>
<protein>
    <recommendedName>
        <fullName evidence="10">Two component transcriptional regulator, LuxR family</fullName>
    </recommendedName>
</protein>
<dbReference type="PANTHER" id="PTHR44688:SF16">
    <property type="entry name" value="DNA-BINDING TRANSCRIPTIONAL ACTIVATOR DEVR_DOSR"/>
    <property type="match status" value="1"/>
</dbReference>
<evidence type="ECO:0000256" key="3">
    <source>
        <dbReference type="ARBA" id="ARBA00023163"/>
    </source>
</evidence>
<keyword evidence="3" id="KW-0804">Transcription</keyword>
<dbReference type="Gene3D" id="3.40.50.2300">
    <property type="match status" value="1"/>
</dbReference>
<keyword evidence="9" id="KW-1185">Reference proteome</keyword>
<evidence type="ECO:0000256" key="2">
    <source>
        <dbReference type="ARBA" id="ARBA00023125"/>
    </source>
</evidence>
<evidence type="ECO:0000313" key="8">
    <source>
        <dbReference type="EMBL" id="CCE25433.1"/>
    </source>
</evidence>
<dbReference type="InterPro" id="IPR036388">
    <property type="entry name" value="WH-like_DNA-bd_sf"/>
</dbReference>
<dbReference type="InterPro" id="IPR000792">
    <property type="entry name" value="Tscrpt_reg_LuxR_C"/>
</dbReference>
<feature type="region of interest" description="Disordered" evidence="5">
    <location>
        <begin position="1"/>
        <end position="25"/>
    </location>
</feature>
<keyword evidence="4" id="KW-0597">Phosphoprotein</keyword>
<dbReference type="PROSITE" id="PS50043">
    <property type="entry name" value="HTH_LUXR_2"/>
    <property type="match status" value="1"/>
</dbReference>
<dbReference type="PROSITE" id="PS00622">
    <property type="entry name" value="HTH_LUXR_1"/>
    <property type="match status" value="1"/>
</dbReference>
<dbReference type="HOGENOM" id="CLU_672347_0_0_6"/>
<keyword evidence="1" id="KW-0805">Transcription regulation</keyword>
<dbReference type="InterPro" id="IPR011006">
    <property type="entry name" value="CheY-like_superfamily"/>
</dbReference>
<dbReference type="GO" id="GO:0000160">
    <property type="term" value="P:phosphorelay signal transduction system"/>
    <property type="evidence" value="ECO:0007669"/>
    <property type="project" value="InterPro"/>
</dbReference>
<dbReference type="SMART" id="SM00421">
    <property type="entry name" value="HTH_LUXR"/>
    <property type="match status" value="1"/>
</dbReference>
<dbReference type="KEGG" id="mah:MEALZ_3777"/>
<dbReference type="SUPFAM" id="SSF46894">
    <property type="entry name" value="C-terminal effector domain of the bipartite response regulators"/>
    <property type="match status" value="1"/>
</dbReference>
<dbReference type="GO" id="GO:0006355">
    <property type="term" value="P:regulation of DNA-templated transcription"/>
    <property type="evidence" value="ECO:0007669"/>
    <property type="project" value="InterPro"/>
</dbReference>
<accession>G4SYX6</accession>
<dbReference type="EMBL" id="FO082060">
    <property type="protein sequence ID" value="CCE25433.1"/>
    <property type="molecule type" value="Genomic_DNA"/>
</dbReference>
<dbReference type="Pfam" id="PF00196">
    <property type="entry name" value="GerE"/>
    <property type="match status" value="1"/>
</dbReference>
<dbReference type="SUPFAM" id="SSF52172">
    <property type="entry name" value="CheY-like"/>
    <property type="match status" value="2"/>
</dbReference>
<dbReference type="Gene3D" id="1.10.10.10">
    <property type="entry name" value="Winged helix-like DNA-binding domain superfamily/Winged helix DNA-binding domain"/>
    <property type="match status" value="1"/>
</dbReference>
<reference evidence="9" key="1">
    <citation type="journal article" date="2012" name="J. Bacteriol.">
        <title>Genome sequence of the haloalkaliphilic methanotrophic bacterium Methylomicrobium alcaliphilum 20Z.</title>
        <authorList>
            <person name="Vuilleumier S."/>
            <person name="Khmelenina V.N."/>
            <person name="Bringel F."/>
            <person name="Reshetnikov A.S."/>
            <person name="Lajus A."/>
            <person name="Mangenot S."/>
            <person name="Rouy Z."/>
            <person name="Op den Camp H.J."/>
            <person name="Jetten M.S."/>
            <person name="Dispirito A.A."/>
            <person name="Dunfield P."/>
            <person name="Klotz M.G."/>
            <person name="Semrau J.D."/>
            <person name="Stein L.Y."/>
            <person name="Barbe V."/>
            <person name="Medigue C."/>
            <person name="Trotsenko Y.A."/>
            <person name="Kalyuzhnaya M.G."/>
        </authorList>
    </citation>
    <scope>NUCLEOTIDE SEQUENCE [LARGE SCALE GENOMIC DNA]</scope>
    <source>
        <strain evidence="9">DSM 19304 / NCIMB 14124 / VKM B-2133 / 20Z</strain>
    </source>
</reference>
<dbReference type="GO" id="GO:0003677">
    <property type="term" value="F:DNA binding"/>
    <property type="evidence" value="ECO:0007669"/>
    <property type="project" value="UniProtKB-KW"/>
</dbReference>
<dbReference type="PATRIC" id="fig|271065.3.peg.3905"/>
<feature type="domain" description="HTH luxR-type" evidence="6">
    <location>
        <begin position="345"/>
        <end position="409"/>
    </location>
</feature>
<dbReference type="AlphaFoldDB" id="G4SYX6"/>
<dbReference type="Proteomes" id="UP000008315">
    <property type="component" value="Chromosome"/>
</dbReference>
<evidence type="ECO:0000259" key="7">
    <source>
        <dbReference type="PROSITE" id="PS50110"/>
    </source>
</evidence>
<dbReference type="CDD" id="cd06170">
    <property type="entry name" value="LuxR_C_like"/>
    <property type="match status" value="1"/>
</dbReference>
<sequence length="409" mass="45850">MTKRSAEGTEKDSRSDVLSKRSSQDKQIMIVSQNDDHAAELTRRLRQQGYAAFNVSPNADFRPLAGTDPRLILIDCPGFCLPIREFLQRRRDNIDIPVVCLLNKAAHQQVHAFDAPNDSGFLEQAVPFEVVEDRIKQVLALEDGNRSPECAKQPDSAMAPQDRVCPVTEGRCGSIGRIDTTAIAQAPQNATAPVCTVLIVSARKGFGTQIAQLFDREGPIRVVGQFVDDLSFIPTLLSLIEPKLLLLDLTSIEGTLDDWLRTIRQADRELKIMLLTHPDVPDFFNETLSYEVFGRLSTLDSTDVFKRAILAVSEGELWLPRQVLQKALLELTKIHGEQKPEDSWHDDCASMTEREQNIARLVAEGLTNKEIGRQLQISPETVKMHLKHIFNKLGIQRRSQLAAKSNFPR</sequence>
<feature type="domain" description="Response regulatory" evidence="7">
    <location>
        <begin position="196"/>
        <end position="313"/>
    </location>
</feature>
<evidence type="ECO:0008006" key="10">
    <source>
        <dbReference type="Google" id="ProtNLM"/>
    </source>
</evidence>
<feature type="compositionally biased region" description="Basic and acidic residues" evidence="5">
    <location>
        <begin position="1"/>
        <end position="24"/>
    </location>
</feature>
<name>G4SYX6_META2</name>
<organism evidence="8 9">
    <name type="scientific">Methylotuvimicrobium alcaliphilum (strain DSM 19304 / NCIMB 14124 / VKM B-2133 / 20Z)</name>
    <name type="common">Methylomicrobium alcaliphilum</name>
    <dbReference type="NCBI Taxonomy" id="1091494"/>
    <lineage>
        <taxon>Bacteria</taxon>
        <taxon>Pseudomonadati</taxon>
        <taxon>Pseudomonadota</taxon>
        <taxon>Gammaproteobacteria</taxon>
        <taxon>Methylococcales</taxon>
        <taxon>Methylococcaceae</taxon>
        <taxon>Methylotuvimicrobium</taxon>
    </lineage>
</organism>
<proteinExistence type="predicted"/>
<dbReference type="STRING" id="1091494.MEALZ_3777"/>
<dbReference type="PROSITE" id="PS50110">
    <property type="entry name" value="RESPONSE_REGULATORY"/>
    <property type="match status" value="1"/>
</dbReference>
<dbReference type="PANTHER" id="PTHR44688">
    <property type="entry name" value="DNA-BINDING TRANSCRIPTIONAL ACTIVATOR DEVR_DOSR"/>
    <property type="match status" value="1"/>
</dbReference>
<evidence type="ECO:0000313" key="9">
    <source>
        <dbReference type="Proteomes" id="UP000008315"/>
    </source>
</evidence>
<evidence type="ECO:0000256" key="1">
    <source>
        <dbReference type="ARBA" id="ARBA00023015"/>
    </source>
</evidence>
<dbReference type="InterPro" id="IPR001789">
    <property type="entry name" value="Sig_transdc_resp-reg_receiver"/>
</dbReference>
<evidence type="ECO:0000256" key="5">
    <source>
        <dbReference type="SAM" id="MobiDB-lite"/>
    </source>
</evidence>
<evidence type="ECO:0000256" key="4">
    <source>
        <dbReference type="PROSITE-ProRule" id="PRU00169"/>
    </source>
</evidence>
<keyword evidence="2" id="KW-0238">DNA-binding</keyword>
<evidence type="ECO:0000259" key="6">
    <source>
        <dbReference type="PROSITE" id="PS50043"/>
    </source>
</evidence>
<dbReference type="PRINTS" id="PR00038">
    <property type="entry name" value="HTHLUXR"/>
</dbReference>